<sequence>MRRHIQHYLSPDLAIPWLDPARALRASDDAMEWSGAEATWCEEASALATEAAAARAGARGRRGEVAEVGATWLKRSAMVEVGATRHGRPQQRTARRMWERPTAVVDWRRIARRRWSLVPRHIRKAAGCSLRAVTEVDLADGLSGGEAAAVEDEGDDDATGGSLTRDGLPPQDGQTGRVDGLVWGELIHFSLSRKSQSHPFPLQPNHVDRVEALEGRDSTLMAD</sequence>
<evidence type="ECO:0000313" key="2">
    <source>
        <dbReference type="EMBL" id="EEE67378.1"/>
    </source>
</evidence>
<name>B9FXU1_ORYSJ</name>
<reference evidence="2" key="1">
    <citation type="journal article" date="2005" name="PLoS Biol.">
        <title>The genomes of Oryza sativa: a history of duplications.</title>
        <authorList>
            <person name="Yu J."/>
            <person name="Wang J."/>
            <person name="Lin W."/>
            <person name="Li S."/>
            <person name="Li H."/>
            <person name="Zhou J."/>
            <person name="Ni P."/>
            <person name="Dong W."/>
            <person name="Hu S."/>
            <person name="Zeng C."/>
            <person name="Zhang J."/>
            <person name="Zhang Y."/>
            <person name="Li R."/>
            <person name="Xu Z."/>
            <person name="Li S."/>
            <person name="Li X."/>
            <person name="Zheng H."/>
            <person name="Cong L."/>
            <person name="Lin L."/>
            <person name="Yin J."/>
            <person name="Geng J."/>
            <person name="Li G."/>
            <person name="Shi J."/>
            <person name="Liu J."/>
            <person name="Lv H."/>
            <person name="Li J."/>
            <person name="Wang J."/>
            <person name="Deng Y."/>
            <person name="Ran L."/>
            <person name="Shi X."/>
            <person name="Wang X."/>
            <person name="Wu Q."/>
            <person name="Li C."/>
            <person name="Ren X."/>
            <person name="Wang J."/>
            <person name="Wang X."/>
            <person name="Li D."/>
            <person name="Liu D."/>
            <person name="Zhang X."/>
            <person name="Ji Z."/>
            <person name="Zhao W."/>
            <person name="Sun Y."/>
            <person name="Zhang Z."/>
            <person name="Bao J."/>
            <person name="Han Y."/>
            <person name="Dong L."/>
            <person name="Ji J."/>
            <person name="Chen P."/>
            <person name="Wu S."/>
            <person name="Liu J."/>
            <person name="Xiao Y."/>
            <person name="Bu D."/>
            <person name="Tan J."/>
            <person name="Yang L."/>
            <person name="Ye C."/>
            <person name="Zhang J."/>
            <person name="Xu J."/>
            <person name="Zhou Y."/>
            <person name="Yu Y."/>
            <person name="Zhang B."/>
            <person name="Zhuang S."/>
            <person name="Wei H."/>
            <person name="Liu B."/>
            <person name="Lei M."/>
            <person name="Yu H."/>
            <person name="Li Y."/>
            <person name="Xu H."/>
            <person name="Wei S."/>
            <person name="He X."/>
            <person name="Fang L."/>
            <person name="Zhang Z."/>
            <person name="Zhang Y."/>
            <person name="Huang X."/>
            <person name="Su Z."/>
            <person name="Tong W."/>
            <person name="Li J."/>
            <person name="Tong Z."/>
            <person name="Li S."/>
            <person name="Ye J."/>
            <person name="Wang L."/>
            <person name="Fang L."/>
            <person name="Lei T."/>
            <person name="Chen C."/>
            <person name="Chen H."/>
            <person name="Xu Z."/>
            <person name="Li H."/>
            <person name="Huang H."/>
            <person name="Zhang F."/>
            <person name="Xu H."/>
            <person name="Li N."/>
            <person name="Zhao C."/>
            <person name="Li S."/>
            <person name="Dong L."/>
            <person name="Huang Y."/>
            <person name="Li L."/>
            <person name="Xi Y."/>
            <person name="Qi Q."/>
            <person name="Li W."/>
            <person name="Zhang B."/>
            <person name="Hu W."/>
            <person name="Zhang Y."/>
            <person name="Tian X."/>
            <person name="Jiao Y."/>
            <person name="Liang X."/>
            <person name="Jin J."/>
            <person name="Gao L."/>
            <person name="Zheng W."/>
            <person name="Hao B."/>
            <person name="Liu S."/>
            <person name="Wang W."/>
            <person name="Yuan L."/>
            <person name="Cao M."/>
            <person name="McDermott J."/>
            <person name="Samudrala R."/>
            <person name="Wang J."/>
            <person name="Wong G.K."/>
            <person name="Yang H."/>
        </authorList>
    </citation>
    <scope>NUCLEOTIDE SEQUENCE [LARGE SCALE GENOMIC DNA]</scope>
</reference>
<protein>
    <submittedName>
        <fullName evidence="2">Uncharacterized protein</fullName>
    </submittedName>
</protein>
<dbReference type="EMBL" id="CM000144">
    <property type="protein sequence ID" value="EEE67378.1"/>
    <property type="molecule type" value="Genomic_DNA"/>
</dbReference>
<organism evidence="2">
    <name type="scientific">Oryza sativa subsp. japonica</name>
    <name type="common">Rice</name>
    <dbReference type="NCBI Taxonomy" id="39947"/>
    <lineage>
        <taxon>Eukaryota</taxon>
        <taxon>Viridiplantae</taxon>
        <taxon>Streptophyta</taxon>
        <taxon>Embryophyta</taxon>
        <taxon>Tracheophyta</taxon>
        <taxon>Spermatophyta</taxon>
        <taxon>Magnoliopsida</taxon>
        <taxon>Liliopsida</taxon>
        <taxon>Poales</taxon>
        <taxon>Poaceae</taxon>
        <taxon>BOP clade</taxon>
        <taxon>Oryzoideae</taxon>
        <taxon>Oryzeae</taxon>
        <taxon>Oryzinae</taxon>
        <taxon>Oryza</taxon>
        <taxon>Oryza sativa</taxon>
    </lineage>
</organism>
<feature type="compositionally biased region" description="Acidic residues" evidence="1">
    <location>
        <begin position="149"/>
        <end position="158"/>
    </location>
</feature>
<accession>B9FXU1</accession>
<dbReference type="AlphaFoldDB" id="B9FXU1"/>
<gene>
    <name evidence="2" type="ORF">OsJ_24680</name>
</gene>
<reference evidence="2" key="2">
    <citation type="submission" date="2008-12" db="EMBL/GenBank/DDBJ databases">
        <title>Improved gene annotation of the rice (Oryza sativa) genomes.</title>
        <authorList>
            <person name="Wang J."/>
            <person name="Li R."/>
            <person name="Fan W."/>
            <person name="Huang Q."/>
            <person name="Zhang J."/>
            <person name="Zhou Y."/>
            <person name="Hu Y."/>
            <person name="Zi S."/>
            <person name="Li J."/>
            <person name="Ni P."/>
            <person name="Zheng H."/>
            <person name="Zhang Y."/>
            <person name="Zhao M."/>
            <person name="Hao Q."/>
            <person name="McDermott J."/>
            <person name="Samudrala R."/>
            <person name="Kristiansen K."/>
            <person name="Wong G.K.-S."/>
        </authorList>
    </citation>
    <scope>NUCLEOTIDE SEQUENCE</scope>
</reference>
<evidence type="ECO:0000256" key="1">
    <source>
        <dbReference type="SAM" id="MobiDB-lite"/>
    </source>
</evidence>
<dbReference type="Proteomes" id="UP000007752">
    <property type="component" value="Chromosome 7"/>
</dbReference>
<proteinExistence type="predicted"/>
<feature type="region of interest" description="Disordered" evidence="1">
    <location>
        <begin position="147"/>
        <end position="177"/>
    </location>
</feature>